<evidence type="ECO:0000256" key="2">
    <source>
        <dbReference type="SAM" id="SignalP"/>
    </source>
</evidence>
<evidence type="ECO:0000313" key="4">
    <source>
        <dbReference type="Proteomes" id="UP000012040"/>
    </source>
</evidence>
<feature type="compositionally biased region" description="Low complexity" evidence="1">
    <location>
        <begin position="142"/>
        <end position="151"/>
    </location>
</feature>
<dbReference type="eggNOG" id="COG3071">
    <property type="taxonomic scope" value="Bacteria"/>
</dbReference>
<accession>M4VAD3</accession>
<protein>
    <recommendedName>
        <fullName evidence="5">Adventurous gliding motility protein U</fullName>
    </recommendedName>
</protein>
<dbReference type="Gene3D" id="1.25.40.10">
    <property type="entry name" value="Tetratricopeptide repeat domain"/>
    <property type="match status" value="3"/>
</dbReference>
<dbReference type="PATRIC" id="fig|1184267.3.peg.2178"/>
<gene>
    <name evidence="3" type="ORF">A11Q_2151</name>
</gene>
<feature type="region of interest" description="Disordered" evidence="1">
    <location>
        <begin position="136"/>
        <end position="160"/>
    </location>
</feature>
<name>M4VAD3_9BACT</name>
<dbReference type="HOGENOM" id="CLU_318004_0_0_7"/>
<keyword evidence="4" id="KW-1185">Reference proteome</keyword>
<feature type="chain" id="PRO_5004060094" description="Adventurous gliding motility protein U" evidence="2">
    <location>
        <begin position="22"/>
        <end position="915"/>
    </location>
</feature>
<reference evidence="3 4" key="1">
    <citation type="journal article" date="2013" name="ISME J.">
        <title>By their genes ye shall know them: genomic signatures of predatory bacteria.</title>
        <authorList>
            <person name="Pasternak Z."/>
            <person name="Pietrokovski S."/>
            <person name="Rotem O."/>
            <person name="Gophna U."/>
            <person name="Lurie-Weinberger M.N."/>
            <person name="Jurkevitch E."/>
        </authorList>
    </citation>
    <scope>NUCLEOTIDE SEQUENCE [LARGE SCALE GENOMIC DNA]</scope>
    <source>
        <strain evidence="3 4">JSS</strain>
    </source>
</reference>
<dbReference type="InterPro" id="IPR011990">
    <property type="entry name" value="TPR-like_helical_dom_sf"/>
</dbReference>
<dbReference type="eggNOG" id="COG1729">
    <property type="taxonomic scope" value="Bacteria"/>
</dbReference>
<dbReference type="SUPFAM" id="SSF48452">
    <property type="entry name" value="TPR-like"/>
    <property type="match status" value="3"/>
</dbReference>
<dbReference type="OrthoDB" id="5287111at2"/>
<evidence type="ECO:0000256" key="1">
    <source>
        <dbReference type="SAM" id="MobiDB-lite"/>
    </source>
</evidence>
<dbReference type="RefSeq" id="WP_015470857.1">
    <property type="nucleotide sequence ID" value="NC_020813.1"/>
</dbReference>
<proteinExistence type="predicted"/>
<dbReference type="STRING" id="1184267.A11Q_2151"/>
<dbReference type="EMBL" id="CP003537">
    <property type="protein sequence ID" value="AGH96367.1"/>
    <property type="molecule type" value="Genomic_DNA"/>
</dbReference>
<dbReference type="KEGG" id="bex:A11Q_2151"/>
<evidence type="ECO:0000313" key="3">
    <source>
        <dbReference type="EMBL" id="AGH96367.1"/>
    </source>
</evidence>
<sequence>MKKIFFLAVCFLLVDVSESSASNVKGAVNFEGETLSFELSGQQSWDYDLKRVKSKGQTKVQLEVKSADQQALEQIRNVKNPFVESIQIAESPDKKKWLVEFILKNDRVETFDYLTDQPSKLIVDFYKSEAPIAAQEEKPKATAKTAATTKSEATDKAADRRPADVDILRIDDPAGIETSVLAKAGLYDAGDAKFARFAMKESEYNEDAIIKSRSNYYLKFPILESEFSFWKKMKENPPVYEVQPEKTEENKQARLLRTLFNRKKYLVFLQTADWFAQKYPQSRYHEMVAFMKGDAFVELWKEEQNDAFYEQAQNAYREALTQYPESQLSERTSLLTGMLAIDKADYMSAIRRLNLHIENKKYANKISKLYAQLGLSYGYSRINKLPDALAVLNEVEKNTKDKLVLAEVAVRRGDFNFFGKKFDEATGAYDQAIKKHPLVSQLFPSAYFNKMEAQFWKEKYRESHQSALDFAQNFPTHDFAPYALTRVGELLDIMGAEQTKSVGAYLETHFRYGDSPKTIVARLHLLSTKMKSMKNEELEPTLKKMDELAEKSDLPNIDQFKVVMVADGFARRQNYLKAIDILSKFYQQNPNRPDVKQVTNRIAKNISDEIKQLADNQQFHSLLKTYRQYADTWLKTHSRIDTDYFLGLAYDSAGAYEVALEKYRKVLGNLNQISGKPEEKVARVNQYLPSFDSLYLKLANGSYNNVAYQDAYHFLDKIQNPLKLSESEQVERVQLASHLYEQRGDSSTSARYLKDLSGLWQGNASLALPVNFKLAEMQVGKSEFNEAIGTYEKCRTALLADENPQKSDLVKLANEYSQLLISQGKSAQAIDMLSSLLKKHGAKYGMNQERYLLGDLHFKAGEIKKAENAWSFIEADKGGVWKQLADEKMKQASWDVDYKKHLKRIPAMSQFGEQQ</sequence>
<dbReference type="Proteomes" id="UP000012040">
    <property type="component" value="Chromosome"/>
</dbReference>
<dbReference type="AlphaFoldDB" id="M4VAD3"/>
<dbReference type="Pfam" id="PF13432">
    <property type="entry name" value="TPR_16"/>
    <property type="match status" value="1"/>
</dbReference>
<organism evidence="3 4">
    <name type="scientific">Pseudobdellovibrio exovorus JSS</name>
    <dbReference type="NCBI Taxonomy" id="1184267"/>
    <lineage>
        <taxon>Bacteria</taxon>
        <taxon>Pseudomonadati</taxon>
        <taxon>Bdellovibrionota</taxon>
        <taxon>Bdellovibrionia</taxon>
        <taxon>Bdellovibrionales</taxon>
        <taxon>Pseudobdellovibrionaceae</taxon>
        <taxon>Pseudobdellovibrio</taxon>
    </lineage>
</organism>
<evidence type="ECO:0008006" key="5">
    <source>
        <dbReference type="Google" id="ProtNLM"/>
    </source>
</evidence>
<feature type="signal peptide" evidence="2">
    <location>
        <begin position="1"/>
        <end position="21"/>
    </location>
</feature>
<keyword evidence="2" id="KW-0732">Signal</keyword>